<reference evidence="2 3" key="1">
    <citation type="submission" date="2019-05" db="EMBL/GenBank/DDBJ databases">
        <authorList>
            <person name="Farhan Ul Haque M."/>
        </authorList>
    </citation>
    <scope>NUCLEOTIDE SEQUENCE [LARGE SCALE GENOMIC DNA]</scope>
    <source>
        <strain evidence="2">2</strain>
    </source>
</reference>
<feature type="region of interest" description="Disordered" evidence="1">
    <location>
        <begin position="45"/>
        <end position="65"/>
    </location>
</feature>
<dbReference type="AlphaFoldDB" id="A0A8B6M4Q5"/>
<evidence type="ECO:0000313" key="3">
    <source>
        <dbReference type="Proteomes" id="UP000485880"/>
    </source>
</evidence>
<proteinExistence type="predicted"/>
<dbReference type="Proteomes" id="UP000485880">
    <property type="component" value="Unassembled WGS sequence"/>
</dbReference>
<organism evidence="2 3">
    <name type="scientific">Methylocella tundrae</name>
    <dbReference type="NCBI Taxonomy" id="227605"/>
    <lineage>
        <taxon>Bacteria</taxon>
        <taxon>Pseudomonadati</taxon>
        <taxon>Pseudomonadota</taxon>
        <taxon>Alphaproteobacteria</taxon>
        <taxon>Hyphomicrobiales</taxon>
        <taxon>Beijerinckiaceae</taxon>
        <taxon>Methylocella</taxon>
    </lineage>
</organism>
<name>A0A8B6M4Q5_METTU</name>
<evidence type="ECO:0000256" key="1">
    <source>
        <dbReference type="SAM" id="MobiDB-lite"/>
    </source>
</evidence>
<protein>
    <submittedName>
        <fullName evidence="2">Uncharacterized protein</fullName>
    </submittedName>
</protein>
<comment type="caution">
    <text evidence="2">The sequence shown here is derived from an EMBL/GenBank/DDBJ whole genome shotgun (WGS) entry which is preliminary data.</text>
</comment>
<keyword evidence="3" id="KW-1185">Reference proteome</keyword>
<dbReference type="EMBL" id="CABFMQ020000076">
    <property type="protein sequence ID" value="VTZ49828.1"/>
    <property type="molecule type" value="Genomic_DNA"/>
</dbReference>
<sequence length="65" mass="7124">MNPGHPRRLSGGLTLAWRFVFLYPSTLFGQIDLLATPDVVRGIRGRITSRPSQKAKPTPYGASLS</sequence>
<accession>A0A8B6M4Q5</accession>
<evidence type="ECO:0000313" key="2">
    <source>
        <dbReference type="EMBL" id="VTZ49828.1"/>
    </source>
</evidence>
<gene>
    <name evidence="2" type="ORF">MPC4_20038</name>
</gene>